<evidence type="ECO:0000256" key="3">
    <source>
        <dbReference type="ARBA" id="ARBA00013050"/>
    </source>
</evidence>
<evidence type="ECO:0000313" key="12">
    <source>
        <dbReference type="Proteomes" id="UP000751190"/>
    </source>
</evidence>
<dbReference type="InterPro" id="IPR011763">
    <property type="entry name" value="COA_CT_C"/>
</dbReference>
<evidence type="ECO:0000256" key="2">
    <source>
        <dbReference type="ARBA" id="ARBA00006102"/>
    </source>
</evidence>
<gene>
    <name evidence="11" type="ORF">KFE25_005054</name>
</gene>
<evidence type="ECO:0000256" key="7">
    <source>
        <dbReference type="ARBA" id="ARBA00048208"/>
    </source>
</evidence>
<protein>
    <recommendedName>
        <fullName evidence="5">Propionyl-CoA carboxylase beta chain, mitochondrial</fullName>
        <ecNumber evidence="3">6.4.1.3</ecNumber>
    </recommendedName>
    <alternativeName>
        <fullName evidence="6">Propanoyl-CoA:carbon dioxide ligase subunit beta</fullName>
    </alternativeName>
</protein>
<dbReference type="Proteomes" id="UP000751190">
    <property type="component" value="Unassembled WGS sequence"/>
</dbReference>
<dbReference type="PANTHER" id="PTHR43842">
    <property type="entry name" value="PROPIONYL-COA CARBOXYLASE BETA CHAIN"/>
    <property type="match status" value="1"/>
</dbReference>
<dbReference type="InterPro" id="IPR051047">
    <property type="entry name" value="AccD/PCCB"/>
</dbReference>
<dbReference type="GO" id="GO:0009062">
    <property type="term" value="P:fatty acid catabolic process"/>
    <property type="evidence" value="ECO:0007669"/>
    <property type="project" value="UniProtKB-ARBA"/>
</dbReference>
<name>A0A8J6C758_DIALT</name>
<dbReference type="PROSITE" id="PS50989">
    <property type="entry name" value="COA_CT_CTER"/>
    <property type="match status" value="1"/>
</dbReference>
<dbReference type="PROSITE" id="PS50980">
    <property type="entry name" value="COA_CT_NTER"/>
    <property type="match status" value="1"/>
</dbReference>
<feature type="domain" description="CoA carboxyltransferase N-terminal" evidence="9">
    <location>
        <begin position="30"/>
        <end position="286"/>
    </location>
</feature>
<comment type="pathway">
    <text evidence="1">Metabolic intermediate metabolism; propanoyl-CoA degradation; succinyl-CoA from propanoyl-CoA: step 1/3.</text>
</comment>
<dbReference type="InterPro" id="IPR034733">
    <property type="entry name" value="AcCoA_carboxyl_beta"/>
</dbReference>
<dbReference type="InterPro" id="IPR011762">
    <property type="entry name" value="COA_CT_N"/>
</dbReference>
<evidence type="ECO:0000256" key="6">
    <source>
        <dbReference type="ARBA" id="ARBA00042797"/>
    </source>
</evidence>
<dbReference type="FunFam" id="3.90.226.10:FF:000016">
    <property type="entry name" value="Propionyl-CoA carboxylase, beta subunit"/>
    <property type="match status" value="1"/>
</dbReference>
<dbReference type="AlphaFoldDB" id="A0A8J6C758"/>
<dbReference type="OMA" id="PQNNREN"/>
<evidence type="ECO:0000259" key="9">
    <source>
        <dbReference type="PROSITE" id="PS50980"/>
    </source>
</evidence>
<organism evidence="11 12">
    <name type="scientific">Diacronema lutheri</name>
    <name type="common">Unicellular marine alga</name>
    <name type="synonym">Monochrysis lutheri</name>
    <dbReference type="NCBI Taxonomy" id="2081491"/>
    <lineage>
        <taxon>Eukaryota</taxon>
        <taxon>Haptista</taxon>
        <taxon>Haptophyta</taxon>
        <taxon>Pavlovophyceae</taxon>
        <taxon>Pavlovales</taxon>
        <taxon>Pavlovaceae</taxon>
        <taxon>Diacronema</taxon>
    </lineage>
</organism>
<accession>A0A8J6C758</accession>
<evidence type="ECO:0000256" key="4">
    <source>
        <dbReference type="ARBA" id="ARBA00038567"/>
    </source>
</evidence>
<feature type="domain" description="CoA carboxyltransferase C-terminal" evidence="10">
    <location>
        <begin position="291"/>
        <end position="532"/>
    </location>
</feature>
<dbReference type="InterPro" id="IPR029045">
    <property type="entry name" value="ClpP/crotonase-like_dom_sf"/>
</dbReference>
<evidence type="ECO:0000313" key="11">
    <source>
        <dbReference type="EMBL" id="KAG8457373.1"/>
    </source>
</evidence>
<comment type="catalytic activity">
    <reaction evidence="7">
        <text>butanoyl-CoA + hydrogencarbonate + ATP = (2S)-ethylmalonyl-CoA + ADP + phosphate + H(+)</text>
        <dbReference type="Rhea" id="RHEA:59520"/>
        <dbReference type="ChEBI" id="CHEBI:15378"/>
        <dbReference type="ChEBI" id="CHEBI:17544"/>
        <dbReference type="ChEBI" id="CHEBI:30616"/>
        <dbReference type="ChEBI" id="CHEBI:43474"/>
        <dbReference type="ChEBI" id="CHEBI:57371"/>
        <dbReference type="ChEBI" id="CHEBI:60909"/>
        <dbReference type="ChEBI" id="CHEBI:456216"/>
    </reaction>
    <physiologicalReaction direction="left-to-right" evidence="7">
        <dbReference type="Rhea" id="RHEA:59521"/>
    </physiologicalReaction>
</comment>
<reference evidence="11" key="1">
    <citation type="submission" date="2021-05" db="EMBL/GenBank/DDBJ databases">
        <title>The genome of the haptophyte Pavlova lutheri (Diacronema luteri, Pavlovales) - a model for lipid biosynthesis in eukaryotic algae.</title>
        <authorList>
            <person name="Hulatt C.J."/>
            <person name="Posewitz M.C."/>
        </authorList>
    </citation>
    <scope>NUCLEOTIDE SEQUENCE</scope>
    <source>
        <strain evidence="11">NIVA-4/92</strain>
    </source>
</reference>
<evidence type="ECO:0000256" key="8">
    <source>
        <dbReference type="ARBA" id="ARBA00049495"/>
    </source>
</evidence>
<dbReference type="GO" id="GO:0004658">
    <property type="term" value="F:propionyl-CoA carboxylase activity"/>
    <property type="evidence" value="ECO:0007669"/>
    <property type="project" value="UniProtKB-EC"/>
</dbReference>
<dbReference type="PANTHER" id="PTHR43842:SF2">
    <property type="entry name" value="PROPIONYL-COA CARBOXYLASE BETA CHAIN, MITOCHONDRIAL"/>
    <property type="match status" value="1"/>
</dbReference>
<dbReference type="Gene3D" id="3.90.226.10">
    <property type="entry name" value="2-enoyl-CoA Hydratase, Chain A, domain 1"/>
    <property type="match status" value="2"/>
</dbReference>
<dbReference type="GO" id="GO:0005739">
    <property type="term" value="C:mitochondrion"/>
    <property type="evidence" value="ECO:0007669"/>
    <property type="project" value="TreeGrafter"/>
</dbReference>
<comment type="subunit">
    <text evidence="4">The holoenzyme is a dodecamer composed of 6 PCCA/alpha subunits and 6 PCCB/beta subunits.</text>
</comment>
<comment type="similarity">
    <text evidence="2">Belongs to the AccD/PCCB family.</text>
</comment>
<dbReference type="EC" id="6.4.1.3" evidence="3"/>
<dbReference type="EMBL" id="JAGTXO010000072">
    <property type="protein sequence ID" value="KAG8457373.1"/>
    <property type="molecule type" value="Genomic_DNA"/>
</dbReference>
<evidence type="ECO:0000256" key="5">
    <source>
        <dbReference type="ARBA" id="ARBA00041138"/>
    </source>
</evidence>
<dbReference type="Pfam" id="PF01039">
    <property type="entry name" value="Carboxyl_trans"/>
    <property type="match status" value="1"/>
</dbReference>
<comment type="caution">
    <text evidence="11">The sequence shown here is derived from an EMBL/GenBank/DDBJ whole genome shotgun (WGS) entry which is preliminary data.</text>
</comment>
<dbReference type="FunFam" id="3.90.226.10:FF:000017">
    <property type="entry name" value="Propionyl-CoA carboxylase subunit beta 5"/>
    <property type="match status" value="1"/>
</dbReference>
<comment type="catalytic activity">
    <reaction evidence="8">
        <text>propanoyl-CoA + hydrogencarbonate + ATP = (S)-methylmalonyl-CoA + ADP + phosphate + H(+)</text>
        <dbReference type="Rhea" id="RHEA:23720"/>
        <dbReference type="ChEBI" id="CHEBI:15378"/>
        <dbReference type="ChEBI" id="CHEBI:17544"/>
        <dbReference type="ChEBI" id="CHEBI:30616"/>
        <dbReference type="ChEBI" id="CHEBI:43474"/>
        <dbReference type="ChEBI" id="CHEBI:57327"/>
        <dbReference type="ChEBI" id="CHEBI:57392"/>
        <dbReference type="ChEBI" id="CHEBI:456216"/>
        <dbReference type="EC" id="6.4.1.3"/>
    </reaction>
    <physiologicalReaction direction="left-to-right" evidence="8">
        <dbReference type="Rhea" id="RHEA:23721"/>
    </physiologicalReaction>
</comment>
<evidence type="ECO:0000256" key="1">
    <source>
        <dbReference type="ARBA" id="ARBA00005060"/>
    </source>
</evidence>
<keyword evidence="12" id="KW-1185">Reference proteome</keyword>
<dbReference type="OrthoDB" id="439921at2759"/>
<proteinExistence type="inferred from homology"/>
<dbReference type="SUPFAM" id="SSF52096">
    <property type="entry name" value="ClpP/crotonase"/>
    <property type="match status" value="2"/>
</dbReference>
<evidence type="ECO:0000259" key="10">
    <source>
        <dbReference type="PROSITE" id="PS50989"/>
    </source>
</evidence>
<sequence length="538" mass="57272">MLSGVFRLSWRPGRALSTGAASALASKPKAMVTAERIAALEARALEGGGAKRTEAQHAKGKLTARERLAVLLDPGSFHETDMIKAHRCTDFGMERNRMPGDGVVTGHGTIHGRTVFVYSQDFTVLGGSLSETHAEKICKIMDRAMLVGAPIIGLSDSGGARIQEGIASLGGYADVFLRNVLASGVVPQISVVMGPCAGGAVYSPALTDLVFMVRNTSYMFVTGPEVVKAVTNESVTAEQLGGAHTHTAVSGCAHNAFDDDMHALAAVRLALSYLPQSSRAPPVRLAPVDDSPLREVAALDEAVPDDSNLAHDMAAVVRVLVDAGSAFELSPDLAPNVLTFFGRFDGRPVGIVANQPKCLAGCLDIASSIKAARFVRMCDAFRLPVVTFVDVPGFLPGTHQESGGIIRNGAKLLYAYAEATVPKVTVITRKAYGGAYDVMSSKHLRGDTNYAWPSAEIAVMGAEGACEILFHARPREEVAKAVADYKHAFSNPIKAAERGFVDAIIQPRTTRRRICEDLAMLEHKKLDNPPKRHGNIPL</sequence>